<name>A0A9N9N0N8_9NEOP</name>
<evidence type="ECO:0000313" key="2">
    <source>
        <dbReference type="Proteomes" id="UP001153714"/>
    </source>
</evidence>
<gene>
    <name evidence="1" type="ORF">DIATSA_LOCUS198</name>
</gene>
<reference evidence="1" key="1">
    <citation type="submission" date="2021-12" db="EMBL/GenBank/DDBJ databases">
        <authorList>
            <person name="King R."/>
        </authorList>
    </citation>
    <scope>NUCLEOTIDE SEQUENCE</scope>
</reference>
<dbReference type="AlphaFoldDB" id="A0A9N9N0N8"/>
<dbReference type="OrthoDB" id="7477472at2759"/>
<dbReference type="EMBL" id="OU893332">
    <property type="protein sequence ID" value="CAG9781888.1"/>
    <property type="molecule type" value="Genomic_DNA"/>
</dbReference>
<evidence type="ECO:0000313" key="1">
    <source>
        <dbReference type="EMBL" id="CAG9781888.1"/>
    </source>
</evidence>
<proteinExistence type="predicted"/>
<protein>
    <submittedName>
        <fullName evidence="1">Uncharacterized protein</fullName>
    </submittedName>
</protein>
<organism evidence="1 2">
    <name type="scientific">Diatraea saccharalis</name>
    <name type="common">sugarcane borer</name>
    <dbReference type="NCBI Taxonomy" id="40085"/>
    <lineage>
        <taxon>Eukaryota</taxon>
        <taxon>Metazoa</taxon>
        <taxon>Ecdysozoa</taxon>
        <taxon>Arthropoda</taxon>
        <taxon>Hexapoda</taxon>
        <taxon>Insecta</taxon>
        <taxon>Pterygota</taxon>
        <taxon>Neoptera</taxon>
        <taxon>Endopterygota</taxon>
        <taxon>Lepidoptera</taxon>
        <taxon>Glossata</taxon>
        <taxon>Ditrysia</taxon>
        <taxon>Pyraloidea</taxon>
        <taxon>Crambidae</taxon>
        <taxon>Crambinae</taxon>
        <taxon>Diatraea</taxon>
    </lineage>
</organism>
<sequence length="162" mass="17005">MAQPGTLVGQINSGQQQQNASLTQVQPQTIVSNGLVQTSVGMAVQQQQGLAHATSMQTVSGNNLNSPQLTLQSAQGTVGLIAGPVPGSVLPLQPQTTLVAHVKSEDDKGQAIAPPASVVSPFLYFFTETFDTKSTNGTVFLQDRSIVHFLKVDIKPLAVQSL</sequence>
<dbReference type="Proteomes" id="UP001153714">
    <property type="component" value="Chromosome 1"/>
</dbReference>
<keyword evidence="2" id="KW-1185">Reference proteome</keyword>
<reference evidence="1" key="2">
    <citation type="submission" date="2022-10" db="EMBL/GenBank/DDBJ databases">
        <authorList>
            <consortium name="ENA_rothamsted_submissions"/>
            <consortium name="culmorum"/>
            <person name="King R."/>
        </authorList>
    </citation>
    <scope>NUCLEOTIDE SEQUENCE</scope>
</reference>
<accession>A0A9N9N0N8</accession>